<dbReference type="NCBIfam" id="NF040521">
    <property type="entry name" value="C45_proenzyme"/>
    <property type="match status" value="1"/>
</dbReference>
<protein>
    <recommendedName>
        <fullName evidence="4">Acid phosphatase</fullName>
    </recommendedName>
</protein>
<name>A0A9W7GIU9_9STRA</name>
<dbReference type="PANTHER" id="PTHR35190:SF2">
    <property type="entry name" value="PROTEIN DCD1B"/>
    <property type="match status" value="1"/>
</dbReference>
<evidence type="ECO:0000313" key="3">
    <source>
        <dbReference type="Proteomes" id="UP001165065"/>
    </source>
</evidence>
<organism evidence="2 3">
    <name type="scientific">Triparma columacea</name>
    <dbReference type="NCBI Taxonomy" id="722753"/>
    <lineage>
        <taxon>Eukaryota</taxon>
        <taxon>Sar</taxon>
        <taxon>Stramenopiles</taxon>
        <taxon>Ochrophyta</taxon>
        <taxon>Bolidophyceae</taxon>
        <taxon>Parmales</taxon>
        <taxon>Triparmaceae</taxon>
        <taxon>Triparma</taxon>
    </lineage>
</organism>
<dbReference type="Proteomes" id="UP001165065">
    <property type="component" value="Unassembled WGS sequence"/>
</dbReference>
<reference evidence="3" key="1">
    <citation type="journal article" date="2023" name="Commun. Biol.">
        <title>Genome analysis of Parmales, the sister group of diatoms, reveals the evolutionary specialization of diatoms from phago-mixotrophs to photoautotrophs.</title>
        <authorList>
            <person name="Ban H."/>
            <person name="Sato S."/>
            <person name="Yoshikawa S."/>
            <person name="Yamada K."/>
            <person name="Nakamura Y."/>
            <person name="Ichinomiya M."/>
            <person name="Sato N."/>
            <person name="Blanc-Mathieu R."/>
            <person name="Endo H."/>
            <person name="Kuwata A."/>
            <person name="Ogata H."/>
        </authorList>
    </citation>
    <scope>NUCLEOTIDE SEQUENCE [LARGE SCALE GENOMIC DNA]</scope>
</reference>
<keyword evidence="1" id="KW-0732">Signal</keyword>
<evidence type="ECO:0000256" key="1">
    <source>
        <dbReference type="SAM" id="SignalP"/>
    </source>
</evidence>
<dbReference type="PANTHER" id="PTHR35190">
    <property type="entry name" value="PROTEIN DCD1B"/>
    <property type="match status" value="1"/>
</dbReference>
<evidence type="ECO:0008006" key="4">
    <source>
        <dbReference type="Google" id="ProtNLM"/>
    </source>
</evidence>
<dbReference type="InterPro" id="IPR047803">
    <property type="entry name" value="DCD1A/B-like"/>
</dbReference>
<keyword evidence="3" id="KW-1185">Reference proteome</keyword>
<sequence length="438" mass="48479">MKVLLLFISLLAPSAFAAYCNGSPSPDAPENNIPIKKSQPVIVKSVKNGLLQSSSDNSNQFTISHLWGSPYEQGLAHGQLLSEDIAGFFETTYKYLGDQVIGSLPNKLGLPSWFLEMAVEKGLDGALDWTYNATFDYVDPAFWEELRGVSDGSGTSYDLMRRIHMLPEATKGHCSMFGASDDATKSGNLLQLRALDWDVDGPFKDNVNIIVYHNDDSSDRVSWTNIAWSGFIGSVTGFNSQQLAISEIGVTYPDDSFGEESRHGIPFVNLLRDILEKDSHFEDANKRISEAPRTCNLILGVGDAKTGEFNSVQYSNSVANFITSDNLQPVNDTWHAPIEDVVYFGMDWLCPNYSEVLHDRLLENWGQIDAEVAVRDAIARTQTGNLHIAIYDLADDAAYLSFAKRSDDDDDDAGSMAYERQYTKLDIAELFSTEAPTL</sequence>
<gene>
    <name evidence="2" type="ORF">TrCOL_g4238</name>
</gene>
<feature type="chain" id="PRO_5040913331" description="Acid phosphatase" evidence="1">
    <location>
        <begin position="18"/>
        <end position="438"/>
    </location>
</feature>
<proteinExistence type="predicted"/>
<dbReference type="Gene3D" id="3.60.60.10">
    <property type="entry name" value="Penicillin V Acylase, Chain A"/>
    <property type="match status" value="1"/>
</dbReference>
<dbReference type="AlphaFoldDB" id="A0A9W7GIU9"/>
<evidence type="ECO:0000313" key="2">
    <source>
        <dbReference type="EMBL" id="GMI45995.1"/>
    </source>
</evidence>
<dbReference type="InterPro" id="IPR047794">
    <property type="entry name" value="C45_proenzyme-like"/>
</dbReference>
<comment type="caution">
    <text evidence="2">The sequence shown here is derived from an EMBL/GenBank/DDBJ whole genome shotgun (WGS) entry which is preliminary data.</text>
</comment>
<dbReference type="EMBL" id="BRYA01000275">
    <property type="protein sequence ID" value="GMI45995.1"/>
    <property type="molecule type" value="Genomic_DNA"/>
</dbReference>
<accession>A0A9W7GIU9</accession>
<dbReference type="OrthoDB" id="189997at2759"/>
<feature type="signal peptide" evidence="1">
    <location>
        <begin position="1"/>
        <end position="17"/>
    </location>
</feature>